<organism evidence="1">
    <name type="scientific">Arundo donax</name>
    <name type="common">Giant reed</name>
    <name type="synonym">Donax arundinaceus</name>
    <dbReference type="NCBI Taxonomy" id="35708"/>
    <lineage>
        <taxon>Eukaryota</taxon>
        <taxon>Viridiplantae</taxon>
        <taxon>Streptophyta</taxon>
        <taxon>Embryophyta</taxon>
        <taxon>Tracheophyta</taxon>
        <taxon>Spermatophyta</taxon>
        <taxon>Magnoliopsida</taxon>
        <taxon>Liliopsida</taxon>
        <taxon>Poales</taxon>
        <taxon>Poaceae</taxon>
        <taxon>PACMAD clade</taxon>
        <taxon>Arundinoideae</taxon>
        <taxon>Arundineae</taxon>
        <taxon>Arundo</taxon>
    </lineage>
</organism>
<dbReference type="AlphaFoldDB" id="A0A0A8YVS8"/>
<evidence type="ECO:0000313" key="1">
    <source>
        <dbReference type="EMBL" id="JAD30691.1"/>
    </source>
</evidence>
<sequence length="23" mass="2908">MHTKMYVYPLYKNDTLKVYKERS</sequence>
<accession>A0A0A8YVS8</accession>
<dbReference type="EMBL" id="GBRH01267204">
    <property type="protein sequence ID" value="JAD30691.1"/>
    <property type="molecule type" value="Transcribed_RNA"/>
</dbReference>
<proteinExistence type="predicted"/>
<protein>
    <submittedName>
        <fullName evidence="1">Uncharacterized protein</fullName>
    </submittedName>
</protein>
<reference evidence="1" key="2">
    <citation type="journal article" date="2015" name="Data Brief">
        <title>Shoot transcriptome of the giant reed, Arundo donax.</title>
        <authorList>
            <person name="Barrero R.A."/>
            <person name="Guerrero F.D."/>
            <person name="Moolhuijzen P."/>
            <person name="Goolsby J.A."/>
            <person name="Tidwell J."/>
            <person name="Bellgard S.E."/>
            <person name="Bellgard M.I."/>
        </authorList>
    </citation>
    <scope>NUCLEOTIDE SEQUENCE</scope>
    <source>
        <tissue evidence="1">Shoot tissue taken approximately 20 cm above the soil surface</tissue>
    </source>
</reference>
<name>A0A0A8YVS8_ARUDO</name>
<reference evidence="1" key="1">
    <citation type="submission" date="2014-09" db="EMBL/GenBank/DDBJ databases">
        <authorList>
            <person name="Magalhaes I.L.F."/>
            <person name="Oliveira U."/>
            <person name="Santos F.R."/>
            <person name="Vidigal T.H.D.A."/>
            <person name="Brescovit A.D."/>
            <person name="Santos A.J."/>
        </authorList>
    </citation>
    <scope>NUCLEOTIDE SEQUENCE</scope>
    <source>
        <tissue evidence="1">Shoot tissue taken approximately 20 cm above the soil surface</tissue>
    </source>
</reference>